<feature type="compositionally biased region" description="Basic residues" evidence="5">
    <location>
        <begin position="301"/>
        <end position="319"/>
    </location>
</feature>
<sequence>MASDEIVWQVSSIGFLEADVFSQADFVTTKESNFCRNEYNVTGLCRSQYCPLANSRYATVRQGPNGIFLYIKAVERAHMPNKWWEKIKLPSNYAKALKEVDTRLMFFPKVLVHRCKQRLTRLTQVAIRTKRLMKENEILGEKLVPKLAPKVRRREETRMRKAEAAAKIERAIERELLQRMKEGAYGEQPLNVDEKVWQRFLKRQEKSGEALRDEDLDEGIEEEEENEHEYEYERGEAAGDVEYVSDVEGESDEDLDDLEDWIGDKSSDQGDESSEDEEDSEDSSEDEDADDEKLKKALGNLKRKRPASRPAKPIKKGKKGPLVEIEYEREPAVRHAVTA</sequence>
<keyword evidence="8" id="KW-1185">Reference proteome</keyword>
<dbReference type="InterPro" id="IPR006958">
    <property type="entry name" value="Mak16"/>
</dbReference>
<evidence type="ECO:0000256" key="5">
    <source>
        <dbReference type="SAM" id="MobiDB-lite"/>
    </source>
</evidence>
<dbReference type="Pfam" id="PF01778">
    <property type="entry name" value="Ribosomal_L28e"/>
    <property type="match status" value="1"/>
</dbReference>
<evidence type="ECO:0000256" key="3">
    <source>
        <dbReference type="ARBA" id="ARBA00023242"/>
    </source>
</evidence>
<evidence type="ECO:0000313" key="7">
    <source>
        <dbReference type="EMBL" id="KAJ9665460.1"/>
    </source>
</evidence>
<dbReference type="InterPro" id="IPR029004">
    <property type="entry name" value="Ribosomal_eL28/Mak16"/>
</dbReference>
<name>A0ABQ9NSS0_9PEZI</name>
<dbReference type="EMBL" id="JAPDRL010000029">
    <property type="protein sequence ID" value="KAJ9665460.1"/>
    <property type="molecule type" value="Genomic_DNA"/>
</dbReference>
<dbReference type="PANTHER" id="PTHR23405">
    <property type="entry name" value="MAINTENANCE OF KILLER 16 MAK16 PROTEIN-RELATED"/>
    <property type="match status" value="1"/>
</dbReference>
<organism evidence="7 8">
    <name type="scientific">Coniosporium apollinis</name>
    <dbReference type="NCBI Taxonomy" id="61459"/>
    <lineage>
        <taxon>Eukaryota</taxon>
        <taxon>Fungi</taxon>
        <taxon>Dikarya</taxon>
        <taxon>Ascomycota</taxon>
        <taxon>Pezizomycotina</taxon>
        <taxon>Dothideomycetes</taxon>
        <taxon>Dothideomycetes incertae sedis</taxon>
        <taxon>Coniosporium</taxon>
    </lineage>
</organism>
<dbReference type="Gene3D" id="3.30.390.110">
    <property type="match status" value="1"/>
</dbReference>
<feature type="compositionally biased region" description="Acidic residues" evidence="5">
    <location>
        <begin position="269"/>
        <end position="291"/>
    </location>
</feature>
<dbReference type="PANTHER" id="PTHR23405:SF4">
    <property type="entry name" value="PROTEIN MAK16 HOMOLOG"/>
    <property type="match status" value="1"/>
</dbReference>
<keyword evidence="3 4" id="KW-0539">Nucleus</keyword>
<feature type="compositionally biased region" description="Acidic residues" evidence="5">
    <location>
        <begin position="214"/>
        <end position="228"/>
    </location>
</feature>
<comment type="subcellular location">
    <subcellularLocation>
        <location evidence="1">Nucleus</location>
    </subcellularLocation>
</comment>
<feature type="region of interest" description="Disordered" evidence="5">
    <location>
        <begin position="208"/>
        <end position="339"/>
    </location>
</feature>
<protein>
    <recommendedName>
        <fullName evidence="4">Protein MAK16</fullName>
    </recommendedName>
</protein>
<comment type="similarity">
    <text evidence="2 4">Belongs to the MAK16 family.</text>
</comment>
<evidence type="ECO:0000259" key="6">
    <source>
        <dbReference type="Pfam" id="PF01778"/>
    </source>
</evidence>
<dbReference type="PIRSF" id="PIRSF003352">
    <property type="entry name" value="MAK16"/>
    <property type="match status" value="1"/>
</dbReference>
<proteinExistence type="inferred from homology"/>
<gene>
    <name evidence="7" type="primary">mak16</name>
    <name evidence="7" type="ORF">H2201_004538</name>
</gene>
<dbReference type="Pfam" id="PF04874">
    <property type="entry name" value="Mak16"/>
    <property type="match status" value="1"/>
</dbReference>
<evidence type="ECO:0000256" key="1">
    <source>
        <dbReference type="ARBA" id="ARBA00004123"/>
    </source>
</evidence>
<feature type="domain" description="Ribosomal eL28/Mak16" evidence="6">
    <location>
        <begin position="29"/>
        <end position="124"/>
    </location>
</feature>
<dbReference type="Proteomes" id="UP001172684">
    <property type="component" value="Unassembled WGS sequence"/>
</dbReference>
<reference evidence="7" key="1">
    <citation type="submission" date="2022-10" db="EMBL/GenBank/DDBJ databases">
        <title>Culturing micro-colonial fungi from biological soil crusts in the Mojave desert and describing Neophaeococcomyces mojavensis, and introducing the new genera and species Taxawa tesnikishii.</title>
        <authorList>
            <person name="Kurbessoian T."/>
            <person name="Stajich J.E."/>
        </authorList>
    </citation>
    <scope>NUCLEOTIDE SEQUENCE</scope>
    <source>
        <strain evidence="7">TK_1</strain>
    </source>
</reference>
<comment type="caution">
    <text evidence="7">The sequence shown here is derived from an EMBL/GenBank/DDBJ whole genome shotgun (WGS) entry which is preliminary data.</text>
</comment>
<accession>A0ABQ9NSS0</accession>
<evidence type="ECO:0000313" key="8">
    <source>
        <dbReference type="Proteomes" id="UP001172684"/>
    </source>
</evidence>
<evidence type="ECO:0000256" key="2">
    <source>
        <dbReference type="ARBA" id="ARBA00005514"/>
    </source>
</evidence>
<evidence type="ECO:0000256" key="4">
    <source>
        <dbReference type="PIRNR" id="PIRNR003352"/>
    </source>
</evidence>
<feature type="compositionally biased region" description="Acidic residues" evidence="5">
    <location>
        <begin position="243"/>
        <end position="261"/>
    </location>
</feature>